<evidence type="ECO:0000259" key="18">
    <source>
        <dbReference type="Pfam" id="PF06957"/>
    </source>
</evidence>
<dbReference type="PROSITE" id="PS50294">
    <property type="entry name" value="WD_REPEATS_REGION"/>
    <property type="match status" value="5"/>
</dbReference>
<dbReference type="PANTHER" id="PTHR19876">
    <property type="entry name" value="COATOMER"/>
    <property type="match status" value="1"/>
</dbReference>
<feature type="domain" description="COPA/B second beta-propeller" evidence="17">
    <location>
        <begin position="641"/>
        <end position="871"/>
    </location>
</feature>
<keyword evidence="8" id="KW-0653">Protein transport</keyword>
<sequence length="1559" mass="174909">MLIYYDGCHVELEGQFLKFSHMGRLYLTSHRVIFINKKASSGVLSFSMPFVNMKEVDIKQPVFGANRVEGIITAEPNGGWQGEAKFSLTFKKGGAIEFGTTLIELGRRACSAKQHFKPPNAYSSVADMNGAGQYYACPPPAYSAPYNDPYYGFVRPHEAFTVPQAETLYQVRAPPPYPGATPTTMANDFGPTGTSQYTTPYPTTSTTIGGNAPYPVTNSKYESKSNEAVAFNGPANVVSGGYYFPEDPFSVYVQPSAPNYPGNPPSYPGLAFHPKRPWILSSLHTGIIQLWDYRSCTLIEKFEGHEGPVRGIDFHANQPLFVSGGDDYKIKVWNYKQRKCLFNLIGHLDYIRTTFFHKEYPWILSASDDQTIRIWNWQSRAIVSILTGHSHYVMCAQFHPKEDLIVSASLDQTVRVWDMSGLRKKSVAPSSLSSIEDHSRHFTGSSGPSVSGSNLFGPSHTELFGTTEVIVRHVLEGHDRGVNWVAFHPTLPIVVSAADDRLIKIWRMTESKAWELDTLRGHFNNVSCLVFHPRQDLLLSDSEDKSIRIWDLAKRTCVSTIRRDSDRFWVLNAHPKLNIFAAGHDTGFVVFKLERERPAFTVYKDYMFYVKLPHLRRVDFAVTKDVPVIQLREGRGQAVSVGYNPIENAMLVLSRPRQSELNSSANISITSGTSMVYDLYMLPKTMGSSNIQPEHVESRSGSGIAVAWIGRNRFAVLESSGSIVIKNLSNENVKKVSYSGVDQFFYAGTGNLLIRDSNGISLCDVANKRTLSTLKHIKYIRHVIWSPDGQYVAMFTKLYLYLCDRHLEVKATVHETVRIKSGAWEEHGVFIYTTSNHIKYCLLNGDYGIIRTLELPVYITRVRGNSVYCIDRDCSPLVFTIDPTEFRFKLALVNRRYEEVLHMVRNSNLVGQAIIGYLEKKGYPEVALHFVKDTRTRFSLAMDCGQLDVGLEAAQALDDKACWERLGELALKQGKLQLVEMTYQRVKNFDKLTFLYLITGNLEKLRKMMKIAEIRKDISSHYHIALLLGDVAERVKLLRNCGQKPLAYLTSATHDLQQETKELEEQLTALSLQSVPVDSNVSFVPEIDPNASLIMPSPPILRADKITEGKPSETDWPLLSIQLDFFETAIAQRRNAALKSNNKNDEQDNKIIGASVASASLLLDTEDVPEGAWGKDANLELDETNELEDELDIGSDAVNSNETGDKNPEDGGWDISDADLELPSDLQNSNAVLTNKNENVYVAPSPGRPNSYLWSENSNLPADQIMAGNWMNAMRLLNAQVGVVNFEPYKTIFMNLFSASRIMCTALPLVPSQFAYPQRNWKKISSTSALPAPVISLNELITRLQTAYQLTTKGKFQDAINRFRIILLSIPLLVVDSPSEESEARSLINICREYIVGLSMEMTRKSMPKDTITEQIHNAELACYFTHCRLETPHLILTLRTALNLLYKLKNYRSAATMARRLLDLAPSLEVAQQTRKILQACESVTPNEDSHALSYDPLNPFDICAATYTPIYRGKDSVRDPLSGAYYVPTMKGQLCRVTGVTEIGIEHQGLVIRSNRS</sequence>
<dbReference type="Pfam" id="PF04053">
    <property type="entry name" value="B-prop_COPA_B_2nd"/>
    <property type="match status" value="1"/>
</dbReference>
<dbReference type="Gene3D" id="1.25.40.470">
    <property type="match status" value="1"/>
</dbReference>
<reference evidence="20" key="1">
    <citation type="journal article" date="2012" name="Nat. Genet.">
        <title>Whole-genome sequence of Schistosoma haematobium.</title>
        <authorList>
            <person name="Young N.D."/>
            <person name="Jex A.R."/>
            <person name="Li B."/>
            <person name="Liu S."/>
            <person name="Yang L."/>
            <person name="Xiong Z."/>
            <person name="Li Y."/>
            <person name="Cantacessi C."/>
            <person name="Hall R.S."/>
            <person name="Xu X."/>
            <person name="Chen F."/>
            <person name="Wu X."/>
            <person name="Zerlotini A."/>
            <person name="Oliveira G."/>
            <person name="Hofmann A."/>
            <person name="Zhang G."/>
            <person name="Fang X."/>
            <person name="Kang Y."/>
            <person name="Campbell B.E."/>
            <person name="Loukas A."/>
            <person name="Ranganathan S."/>
            <person name="Rollinson D."/>
            <person name="Rinaldi G."/>
            <person name="Brindley P.J."/>
            <person name="Yang H."/>
            <person name="Wang J."/>
            <person name="Wang J."/>
            <person name="Gasser R.B."/>
        </authorList>
    </citation>
    <scope>NUCLEOTIDE SEQUENCE [LARGE SCALE GENOMIC DNA]</scope>
</reference>
<keyword evidence="9" id="KW-0333">Golgi apparatus</keyword>
<keyword evidence="6" id="KW-0677">Repeat</keyword>
<comment type="function">
    <text evidence="12">Xenin stimulates exocrine pancreatic secretion. It inhibits pentagastrin-stimulated secretion of acid, to induce exocrine pancreatic secretion and to affect small and large intestinal motility. In the gut, xenin interacts with the neurotensin receptor.</text>
</comment>
<accession>A0A095C2F9</accession>
<keyword evidence="7" id="KW-0931">ER-Golgi transport</keyword>
<dbReference type="SUPFAM" id="SSF50729">
    <property type="entry name" value="PH domain-like"/>
    <property type="match status" value="1"/>
</dbReference>
<evidence type="ECO:0000259" key="19">
    <source>
        <dbReference type="Pfam" id="PF23953"/>
    </source>
</evidence>
<dbReference type="PROSITE" id="PS00678">
    <property type="entry name" value="WD_REPEATS_1"/>
    <property type="match status" value="1"/>
</dbReference>
<dbReference type="Pfam" id="PF00400">
    <property type="entry name" value="WD40"/>
    <property type="match status" value="5"/>
</dbReference>
<keyword evidence="10" id="KW-0472">Membrane</keyword>
<dbReference type="GO" id="GO:0006891">
    <property type="term" value="P:intra-Golgi vesicle-mediated transport"/>
    <property type="evidence" value="ECO:0007669"/>
    <property type="project" value="TreeGrafter"/>
</dbReference>
<keyword evidence="5" id="KW-0853">WD repeat</keyword>
<protein>
    <recommendedName>
        <fullName evidence="14">Coatomer subunit alpha</fullName>
    </recommendedName>
    <alternativeName>
        <fullName evidence="15">Alpha-coat protein</fullName>
    </alternativeName>
</protein>
<evidence type="ECO:0000313" key="20">
    <source>
        <dbReference type="EMBL" id="KGB35823.1"/>
    </source>
</evidence>
<comment type="subunit">
    <text evidence="13">Oligomeric complex that consists of at least the alpha, beta, beta', gamma, delta, epsilon and zeta subunits. Interacts with SCYL1. Interacts with JAGN1. Interacts with TMEM41B. Interacts with SVEP1. Probably interacts with PEX11A.</text>
</comment>
<evidence type="ECO:0000256" key="3">
    <source>
        <dbReference type="ARBA" id="ARBA00022448"/>
    </source>
</evidence>
<evidence type="ECO:0000256" key="7">
    <source>
        <dbReference type="ARBA" id="ARBA00022892"/>
    </source>
</evidence>
<dbReference type="InterPro" id="IPR006692">
    <property type="entry name" value="Beta-prop_COPA/B_2nd"/>
</dbReference>
<keyword evidence="4" id="KW-0963">Cytoplasm</keyword>
<feature type="domain" description="Coatomer alpha subunit C-terminal" evidence="18">
    <location>
        <begin position="1160"/>
        <end position="1556"/>
    </location>
</feature>
<evidence type="ECO:0000256" key="6">
    <source>
        <dbReference type="ARBA" id="ARBA00022737"/>
    </source>
</evidence>
<dbReference type="GO" id="GO:0006890">
    <property type="term" value="P:retrograde vesicle-mediated transport, Golgi to endoplasmic reticulum"/>
    <property type="evidence" value="ECO:0007669"/>
    <property type="project" value="TreeGrafter"/>
</dbReference>
<proteinExistence type="predicted"/>
<evidence type="ECO:0000256" key="8">
    <source>
        <dbReference type="ARBA" id="ARBA00022927"/>
    </source>
</evidence>
<feature type="domain" description="GRAM" evidence="16">
    <location>
        <begin position="21"/>
        <end position="103"/>
    </location>
</feature>
<dbReference type="PANTHER" id="PTHR19876:SF1">
    <property type="entry name" value="COATOMER SUBUNIT ALPHA"/>
    <property type="match status" value="1"/>
</dbReference>
<evidence type="ECO:0000259" key="16">
    <source>
        <dbReference type="Pfam" id="PF02893"/>
    </source>
</evidence>
<dbReference type="SUPFAM" id="SSF50978">
    <property type="entry name" value="WD40 repeat-like"/>
    <property type="match status" value="1"/>
</dbReference>
<dbReference type="InterPro" id="IPR056176">
    <property type="entry name" value="TPR_COPA_B"/>
</dbReference>
<evidence type="ECO:0000256" key="14">
    <source>
        <dbReference type="ARBA" id="ARBA00073979"/>
    </source>
</evidence>
<dbReference type="InterPro" id="IPR001680">
    <property type="entry name" value="WD40_rpt"/>
</dbReference>
<dbReference type="FunFam" id="2.130.10.10:FF:000010">
    <property type="entry name" value="Coatomer subunit alpha"/>
    <property type="match status" value="1"/>
</dbReference>
<dbReference type="SMART" id="SM00320">
    <property type="entry name" value="WD40"/>
    <property type="match status" value="8"/>
</dbReference>
<evidence type="ECO:0000256" key="2">
    <source>
        <dbReference type="ARBA" id="ARBA00004347"/>
    </source>
</evidence>
<dbReference type="InterPro" id="IPR011044">
    <property type="entry name" value="Quino_amine_DH_bsu"/>
</dbReference>
<dbReference type="InterPro" id="IPR015943">
    <property type="entry name" value="WD40/YVTN_repeat-like_dom_sf"/>
</dbReference>
<comment type="subcellular location">
    <subcellularLocation>
        <location evidence="2">Cytoplasmic vesicle</location>
        <location evidence="2">COPI-coated vesicle membrane</location>
        <topology evidence="2">Peripheral membrane protein</topology>
        <orientation evidence="2">Cytoplasmic side</orientation>
    </subcellularLocation>
    <subcellularLocation>
        <location evidence="1">Golgi apparatus membrane</location>
        <topology evidence="1">Peripheral membrane protein</topology>
        <orientation evidence="1">Cytoplasmic side</orientation>
    </subcellularLocation>
</comment>
<keyword evidence="3" id="KW-0813">Transport</keyword>
<evidence type="ECO:0000256" key="11">
    <source>
        <dbReference type="ARBA" id="ARBA00024791"/>
    </source>
</evidence>
<dbReference type="InterPro" id="IPR004182">
    <property type="entry name" value="GRAM"/>
</dbReference>
<evidence type="ECO:0000256" key="12">
    <source>
        <dbReference type="ARBA" id="ARBA00057585"/>
    </source>
</evidence>
<dbReference type="InterPro" id="IPR050844">
    <property type="entry name" value="Coatomer_complex_subunit"/>
</dbReference>
<evidence type="ECO:0000256" key="9">
    <source>
        <dbReference type="ARBA" id="ARBA00023034"/>
    </source>
</evidence>
<dbReference type="CDD" id="cd00200">
    <property type="entry name" value="WD40"/>
    <property type="match status" value="1"/>
</dbReference>
<evidence type="ECO:0000259" key="17">
    <source>
        <dbReference type="Pfam" id="PF04053"/>
    </source>
</evidence>
<evidence type="ECO:0000256" key="10">
    <source>
        <dbReference type="ARBA" id="ARBA00023136"/>
    </source>
</evidence>
<dbReference type="InterPro" id="IPR020472">
    <property type="entry name" value="WD40_PAC1"/>
</dbReference>
<name>A0A095C2F9_SCHHA</name>
<dbReference type="Pfam" id="PF02893">
    <property type="entry name" value="GRAM"/>
    <property type="match status" value="1"/>
</dbReference>
<dbReference type="EMBL" id="KL250719">
    <property type="protein sequence ID" value="KGB35823.1"/>
    <property type="molecule type" value="Genomic_DNA"/>
</dbReference>
<dbReference type="GO" id="GO:0030126">
    <property type="term" value="C:COPI vesicle coat"/>
    <property type="evidence" value="ECO:0007669"/>
    <property type="project" value="InterPro"/>
</dbReference>
<dbReference type="InterPro" id="IPR047312">
    <property type="entry name" value="Coatomer_alpha_WD-assoc_reg"/>
</dbReference>
<dbReference type="Pfam" id="PF23953">
    <property type="entry name" value="TPR_COPA_B"/>
    <property type="match status" value="1"/>
</dbReference>
<organism evidence="20">
    <name type="scientific">Schistosoma haematobium</name>
    <name type="common">Blood fluke</name>
    <dbReference type="NCBI Taxonomy" id="6185"/>
    <lineage>
        <taxon>Eukaryota</taxon>
        <taxon>Metazoa</taxon>
        <taxon>Spiralia</taxon>
        <taxon>Lophotrochozoa</taxon>
        <taxon>Platyhelminthes</taxon>
        <taxon>Trematoda</taxon>
        <taxon>Digenea</taxon>
        <taxon>Strigeidida</taxon>
        <taxon>Schistosomatoidea</taxon>
        <taxon>Schistosomatidae</taxon>
        <taxon>Schistosoma</taxon>
    </lineage>
</organism>
<dbReference type="PROSITE" id="PS50082">
    <property type="entry name" value="WD_REPEATS_2"/>
    <property type="match status" value="5"/>
</dbReference>
<evidence type="ECO:0000256" key="1">
    <source>
        <dbReference type="ARBA" id="ARBA00004255"/>
    </source>
</evidence>
<dbReference type="InterPro" id="IPR036322">
    <property type="entry name" value="WD40_repeat_dom_sf"/>
</dbReference>
<dbReference type="InterPro" id="IPR010714">
    <property type="entry name" value="Coatomer_asu_C"/>
</dbReference>
<evidence type="ECO:0000256" key="13">
    <source>
        <dbReference type="ARBA" id="ARBA00062633"/>
    </source>
</evidence>
<evidence type="ECO:0000256" key="15">
    <source>
        <dbReference type="ARBA" id="ARBA00081575"/>
    </source>
</evidence>
<dbReference type="FunFam" id="1.25.40.470:FF:000002">
    <property type="entry name" value="Coatomer subunit alpha"/>
    <property type="match status" value="1"/>
</dbReference>
<dbReference type="GO" id="GO:0000139">
    <property type="term" value="C:Golgi membrane"/>
    <property type="evidence" value="ECO:0007669"/>
    <property type="project" value="UniProtKB-SubCell"/>
</dbReference>
<feature type="domain" description="COPA/B TPR" evidence="19">
    <location>
        <begin position="900"/>
        <end position="1056"/>
    </location>
</feature>
<dbReference type="SUPFAM" id="SSF50969">
    <property type="entry name" value="YVTN repeat-like/Quinoprotein amine dehydrogenase"/>
    <property type="match status" value="1"/>
</dbReference>
<dbReference type="CDD" id="cd13214">
    <property type="entry name" value="PH-GRAM_WBP2"/>
    <property type="match status" value="1"/>
</dbReference>
<dbReference type="STRING" id="6185.A0A095C2F9"/>
<dbReference type="PRINTS" id="PR00320">
    <property type="entry name" value="GPROTEINBRPT"/>
</dbReference>
<dbReference type="GO" id="GO:0005198">
    <property type="term" value="F:structural molecule activity"/>
    <property type="evidence" value="ECO:0007669"/>
    <property type="project" value="InterPro"/>
</dbReference>
<dbReference type="GO" id="GO:0006888">
    <property type="term" value="P:endoplasmic reticulum to Golgi vesicle-mediated transport"/>
    <property type="evidence" value="ECO:0007669"/>
    <property type="project" value="TreeGrafter"/>
</dbReference>
<comment type="function">
    <text evidence="11">The coatomer is a cytosolic protein complex that binds to dilysine motifs and reversibly associates with Golgi non-clathrin-coated vesicles, which further mediate biosynthetic protein transport from the ER, via the Golgi up to the trans Golgi network. Coatomer complex is required for budding from Golgi membranes, and is essential for the retrograde Golgi-to-ER transport of dilysine-tagged proteins. In mammals, the coatomer can only be recruited by membranes associated to ADP-ribosylation factors (ARFs), which are small GTP-binding proteins; the complex also influences the Golgi structural integrity, as well as the processing, activity, and endocytic recycling of LDL receptors.</text>
</comment>
<gene>
    <name evidence="20" type="ORF">MS3_04090</name>
</gene>
<evidence type="ECO:0000256" key="5">
    <source>
        <dbReference type="ARBA" id="ARBA00022574"/>
    </source>
</evidence>
<dbReference type="Pfam" id="PF06957">
    <property type="entry name" value="COPI_C"/>
    <property type="match status" value="1"/>
</dbReference>
<dbReference type="InterPro" id="IPR019775">
    <property type="entry name" value="WD40_repeat_CS"/>
</dbReference>
<dbReference type="CDD" id="cd22948">
    <property type="entry name" value="Coatomer_WDAD_alpha"/>
    <property type="match status" value="1"/>
</dbReference>
<dbReference type="GO" id="GO:0006886">
    <property type="term" value="P:intracellular protein transport"/>
    <property type="evidence" value="ECO:0007669"/>
    <property type="project" value="InterPro"/>
</dbReference>
<evidence type="ECO:0000256" key="4">
    <source>
        <dbReference type="ARBA" id="ARBA00022490"/>
    </source>
</evidence>
<dbReference type="Gene3D" id="2.130.10.10">
    <property type="entry name" value="YVTN repeat-like/Quinoprotein amine dehydrogenase"/>
    <property type="match status" value="2"/>
</dbReference>